<dbReference type="HOGENOM" id="CLU_427030_0_0_1"/>
<reference evidence="2 3" key="1">
    <citation type="submission" date="2014-04" db="EMBL/GenBank/DDBJ databases">
        <authorList>
            <consortium name="DOE Joint Genome Institute"/>
            <person name="Kuo A."/>
            <person name="Kohler A."/>
            <person name="Nagy L.G."/>
            <person name="Floudas D."/>
            <person name="Copeland A."/>
            <person name="Barry K.W."/>
            <person name="Cichocki N."/>
            <person name="Veneault-Fourrey C."/>
            <person name="LaButti K."/>
            <person name="Lindquist E.A."/>
            <person name="Lipzen A."/>
            <person name="Lundell T."/>
            <person name="Morin E."/>
            <person name="Murat C."/>
            <person name="Sun H."/>
            <person name="Tunlid A."/>
            <person name="Henrissat B."/>
            <person name="Grigoriev I.V."/>
            <person name="Hibbett D.S."/>
            <person name="Martin F."/>
            <person name="Nordberg H.P."/>
            <person name="Cantor M.N."/>
            <person name="Hua S.X."/>
        </authorList>
    </citation>
    <scope>NUCLEOTIDE SEQUENCE [LARGE SCALE GENOMIC DNA]</scope>
    <source>
        <strain evidence="2 3">LaAM-08-1</strain>
    </source>
</reference>
<gene>
    <name evidence="2" type="ORF">K443DRAFT_101201</name>
</gene>
<dbReference type="OrthoDB" id="3265311at2759"/>
<accession>A0A0C9WPR2</accession>
<organism evidence="2 3">
    <name type="scientific">Laccaria amethystina LaAM-08-1</name>
    <dbReference type="NCBI Taxonomy" id="1095629"/>
    <lineage>
        <taxon>Eukaryota</taxon>
        <taxon>Fungi</taxon>
        <taxon>Dikarya</taxon>
        <taxon>Basidiomycota</taxon>
        <taxon>Agaricomycotina</taxon>
        <taxon>Agaricomycetes</taxon>
        <taxon>Agaricomycetidae</taxon>
        <taxon>Agaricales</taxon>
        <taxon>Agaricineae</taxon>
        <taxon>Hydnangiaceae</taxon>
        <taxon>Laccaria</taxon>
    </lineage>
</organism>
<dbReference type="AlphaFoldDB" id="A0A0C9WPR2"/>
<protein>
    <submittedName>
        <fullName evidence="2">Uncharacterized protein</fullName>
    </submittedName>
</protein>
<reference evidence="3" key="2">
    <citation type="submission" date="2015-01" db="EMBL/GenBank/DDBJ databases">
        <title>Evolutionary Origins and Diversification of the Mycorrhizal Mutualists.</title>
        <authorList>
            <consortium name="DOE Joint Genome Institute"/>
            <consortium name="Mycorrhizal Genomics Consortium"/>
            <person name="Kohler A."/>
            <person name="Kuo A."/>
            <person name="Nagy L.G."/>
            <person name="Floudas D."/>
            <person name="Copeland A."/>
            <person name="Barry K.W."/>
            <person name="Cichocki N."/>
            <person name="Veneault-Fourrey C."/>
            <person name="LaButti K."/>
            <person name="Lindquist E.A."/>
            <person name="Lipzen A."/>
            <person name="Lundell T."/>
            <person name="Morin E."/>
            <person name="Murat C."/>
            <person name="Riley R."/>
            <person name="Ohm R."/>
            <person name="Sun H."/>
            <person name="Tunlid A."/>
            <person name="Henrissat B."/>
            <person name="Grigoriev I.V."/>
            <person name="Hibbett D.S."/>
            <person name="Martin F."/>
        </authorList>
    </citation>
    <scope>NUCLEOTIDE SEQUENCE [LARGE SCALE GENOMIC DNA]</scope>
    <source>
        <strain evidence="3">LaAM-08-1</strain>
    </source>
</reference>
<feature type="compositionally biased region" description="Low complexity" evidence="1">
    <location>
        <begin position="284"/>
        <end position="302"/>
    </location>
</feature>
<feature type="compositionally biased region" description="Low complexity" evidence="1">
    <location>
        <begin position="145"/>
        <end position="158"/>
    </location>
</feature>
<feature type="compositionally biased region" description="Basic residues" evidence="1">
    <location>
        <begin position="563"/>
        <end position="573"/>
    </location>
</feature>
<feature type="region of interest" description="Disordered" evidence="1">
    <location>
        <begin position="435"/>
        <end position="575"/>
    </location>
</feature>
<evidence type="ECO:0000313" key="3">
    <source>
        <dbReference type="Proteomes" id="UP000054477"/>
    </source>
</evidence>
<feature type="compositionally biased region" description="Low complexity" evidence="1">
    <location>
        <begin position="473"/>
        <end position="487"/>
    </location>
</feature>
<sequence>MLNDFRPRLPLNPFNDGCNPWRLNKEFLLLDPTPYIVLFLGDPLQADILPLLHSPRLSHSLILIATHTPPSLPLIPTGPSVRILRLAQPLAVHDSGALRLASLLDRAQRIAAAHPHSSSPPVIQLAEDGHNGPFTILEPYAAAEPSSPSHVSSPFSLPHEPSPAPSIASEASSSQSFFYSPSKRRHAKPTKKSNITRRPFDAIINCLPSGIPEKALLKHAILVTTLTAPFLATSPSFDSLRDNNKRSSFLRSTPDLEAPMPSAKVSTHIVHVLPRGFCLTSTSTSTQGAASGSSSAGSSSSSHPVHLPPKSPLRQPSVKNDAKPKLVQSIEQFLLAFGYPLHSISSDKKGKKIADAHPDTWVDQQKREIPVPYLVAPGILGYVLRLDGAGTQASLGEALLLGALDPIDDIGGGGKAWIGNGGEVVVDGDADTQVVLTLPPPVRTKSSRRKPERRRMSDKEVGMGLNGLLTPPESAEGSSRSNSSMESGYTSPSDEEAEAQGRLGRSASGRRGGGGGIRERLARRRSSRARRSAHVHAQNAPLQGRALAVPGRSRQERDDSSSHRRKPSLKKRTNPLSALLHSQKLSYQGLTHLKFWSRKEVRVGGVNH</sequence>
<dbReference type="Proteomes" id="UP000054477">
    <property type="component" value="Unassembled WGS sequence"/>
</dbReference>
<feature type="compositionally biased region" description="Basic residues" evidence="1">
    <location>
        <begin position="521"/>
        <end position="534"/>
    </location>
</feature>
<feature type="compositionally biased region" description="Basic and acidic residues" evidence="1">
    <location>
        <begin position="553"/>
        <end position="562"/>
    </location>
</feature>
<dbReference type="STRING" id="1095629.A0A0C9WPR2"/>
<feature type="region of interest" description="Disordered" evidence="1">
    <location>
        <begin position="284"/>
        <end position="321"/>
    </location>
</feature>
<proteinExistence type="predicted"/>
<evidence type="ECO:0000313" key="2">
    <source>
        <dbReference type="EMBL" id="KIK00035.1"/>
    </source>
</evidence>
<dbReference type="EMBL" id="KN838634">
    <property type="protein sequence ID" value="KIK00035.1"/>
    <property type="molecule type" value="Genomic_DNA"/>
</dbReference>
<evidence type="ECO:0000256" key="1">
    <source>
        <dbReference type="SAM" id="MobiDB-lite"/>
    </source>
</evidence>
<keyword evidence="3" id="KW-1185">Reference proteome</keyword>
<name>A0A0C9WPR2_9AGAR</name>
<feature type="region of interest" description="Disordered" evidence="1">
    <location>
        <begin position="145"/>
        <end position="169"/>
    </location>
</feature>